<proteinExistence type="predicted"/>
<dbReference type="RefSeq" id="WP_229431101.1">
    <property type="nucleotide sequence ID" value="NZ_JAJHPV010000006.1"/>
</dbReference>
<comment type="caution">
    <text evidence="1">The sequence shown here is derived from an EMBL/GenBank/DDBJ whole genome shotgun (WGS) entry which is preliminary data.</text>
</comment>
<accession>A0ABS8IQF6</accession>
<keyword evidence="2" id="KW-1185">Reference proteome</keyword>
<dbReference type="EMBL" id="JAJHPV010000006">
    <property type="protein sequence ID" value="MCC6070171.1"/>
    <property type="molecule type" value="Genomic_DNA"/>
</dbReference>
<evidence type="ECO:0000313" key="2">
    <source>
        <dbReference type="Proteomes" id="UP001198701"/>
    </source>
</evidence>
<reference evidence="1 2" key="1">
    <citation type="submission" date="2021-11" db="EMBL/GenBank/DDBJ databases">
        <authorList>
            <person name="Huq M.A."/>
        </authorList>
    </citation>
    <scope>NUCLEOTIDE SEQUENCE [LARGE SCALE GENOMIC DNA]</scope>
    <source>
        <strain evidence="1 2">MAHUQ-52</strain>
    </source>
</reference>
<organism evidence="1 2">
    <name type="scientific">Massilia agrisoli</name>
    <dbReference type="NCBI Taxonomy" id="2892444"/>
    <lineage>
        <taxon>Bacteria</taxon>
        <taxon>Pseudomonadati</taxon>
        <taxon>Pseudomonadota</taxon>
        <taxon>Betaproteobacteria</taxon>
        <taxon>Burkholderiales</taxon>
        <taxon>Oxalobacteraceae</taxon>
        <taxon>Telluria group</taxon>
        <taxon>Massilia</taxon>
    </lineage>
</organism>
<protein>
    <submittedName>
        <fullName evidence="1">GTPase</fullName>
    </submittedName>
</protein>
<name>A0ABS8IQF6_9BURK</name>
<sequence length="123" mass="13030">MTAAALPATLVTGPSAAAREAAIGASLAAMGQGGHLAVILEGLPDPRSILTPSGSLEVHRIAPGCVCCTGNLVLRVTLNRVLRRRPERLYIGLASTEHLDQLRSWLQQPPYDQLLELTPDLST</sequence>
<dbReference type="Proteomes" id="UP001198701">
    <property type="component" value="Unassembled WGS sequence"/>
</dbReference>
<evidence type="ECO:0000313" key="1">
    <source>
        <dbReference type="EMBL" id="MCC6070171.1"/>
    </source>
</evidence>
<gene>
    <name evidence="1" type="ORF">LMJ30_04245</name>
</gene>